<gene>
    <name evidence="3" type="ORF">BI375_20010</name>
</gene>
<dbReference type="InterPro" id="IPR046524">
    <property type="entry name" value="DUF6701"/>
</dbReference>
<dbReference type="EMBL" id="MKFT01000013">
    <property type="protein sequence ID" value="OHY92527.1"/>
    <property type="molecule type" value="Genomic_DNA"/>
</dbReference>
<keyword evidence="1" id="KW-0732">Signal</keyword>
<comment type="caution">
    <text evidence="3">The sequence shown here is derived from an EMBL/GenBank/DDBJ whole genome shotgun (WGS) entry which is preliminary data.</text>
</comment>
<keyword evidence="4" id="KW-1185">Reference proteome</keyword>
<dbReference type="Proteomes" id="UP000180133">
    <property type="component" value="Unassembled WGS sequence"/>
</dbReference>
<protein>
    <recommendedName>
        <fullName evidence="2">DUF6701 domain-containing protein</fullName>
    </recommendedName>
</protein>
<feature type="signal peptide" evidence="1">
    <location>
        <begin position="1"/>
        <end position="21"/>
    </location>
</feature>
<evidence type="ECO:0000313" key="3">
    <source>
        <dbReference type="EMBL" id="OHY92527.1"/>
    </source>
</evidence>
<feature type="chain" id="PRO_5047387042" description="DUF6701 domain-containing protein" evidence="1">
    <location>
        <begin position="22"/>
        <end position="1523"/>
    </location>
</feature>
<feature type="domain" description="DUF6701" evidence="2">
    <location>
        <begin position="988"/>
        <end position="1516"/>
    </location>
</feature>
<dbReference type="SUPFAM" id="SSF49899">
    <property type="entry name" value="Concanavalin A-like lectins/glucanases"/>
    <property type="match status" value="1"/>
</dbReference>
<accession>A0ABX3D7J9</accession>
<evidence type="ECO:0000256" key="1">
    <source>
        <dbReference type="SAM" id="SignalP"/>
    </source>
</evidence>
<proteinExistence type="predicted"/>
<dbReference type="Pfam" id="PF20419">
    <property type="entry name" value="DUF6701"/>
    <property type="match status" value="1"/>
</dbReference>
<evidence type="ECO:0000313" key="4">
    <source>
        <dbReference type="Proteomes" id="UP000180133"/>
    </source>
</evidence>
<evidence type="ECO:0000259" key="2">
    <source>
        <dbReference type="Pfam" id="PF20419"/>
    </source>
</evidence>
<dbReference type="InterPro" id="IPR013320">
    <property type="entry name" value="ConA-like_dom_sf"/>
</dbReference>
<reference evidence="3 4" key="1">
    <citation type="submission" date="2016-09" db="EMBL/GenBank/DDBJ databases">
        <title>Isolation, identification and antibiotic sensitivity analysis of bacterial pathogen from juvenile Hippocampus erectus with tail-rotted disease.</title>
        <authorList>
            <person name="Yang Q."/>
        </authorList>
    </citation>
    <scope>NUCLEOTIDE SEQUENCE [LARGE SCALE GENOMIC DNA]</scope>
    <source>
        <strain evidence="3 4">HM-10</strain>
    </source>
</reference>
<sequence length="1523" mass="164043">MKKRIILGAVAYSLLCAQGLAAVTYDLTPTVDWVREKGRWQRQWVPVYSPCPTNGYYSNGLSVYVCPSNVNLYYGDNIVTGGSTSQLVLSRYASLGGRNTIGSPSHSLSLNLNRNSFSAHNLYVYGHVDNGGYIQLTDSTIFGSLRSVNNGLQLSNVDIRQNALAYSQLTINHGNVDGYVDSDNGGISLYNVNVGAHIEAKNQIQITNTSVGGHISSSHGGAELSASGSTKLVDGYINAKNAVKVTNYKVNQSVSADGYIELNRTDVTGNVTSQSNGNPAIAISSSSSISGDVFTKGYVSVSHSSVDGNIDNTQGSNQSMAIVSSQVGGNVTAKGYVDIQYSQVSGVVSSSNEGGQVKNSKIKGNVDVKKYLHVIESSYVCGVASSRNEGANISNSYVGDDVSTKKYLHVTNSSVFGTASVKNEGMALSSAKILADAKAIGFPTNKYVSIASNSTLCGTANSSYSYNGKLVGYCGLNDTSCDASQTRGTCPVDVGESSQYKDFYDYCGITPPGPDPEPVQCELLPPENFDSGSLTNWSVMGFKNSTKPSITDGKFRLSSNQYNQATASAYNYIFPSDDNIMQVEFNHYAHSNTTRPGADGVGIVFSDANVPPATGAFGGPLGFGVKPGIEGFAGGWLAFGIDEYGNFSNEGSYYENDYGRPGRRQQSIAIRGAGYKKTIQYNSQPLEGWFGGYKFIKNNTDVGALDVFGTNYNGRDRDEIHRYRMTVDSRNTVKNRASGVWVSIERQIDGGRWETLIKSFNVMNGYGQSIAPENFRISVTASTGSYTNIHEIDDFQVCADKYKKLTDGIHHFEFDYSGSGSTCQPSKVTLKACMNERCTQTYPEDAAASEGELEPLTVTLLPSSTNSVANWVNGEQEKLTNITFNNSVDLLLQGYKAGTVTMGVANSSVPQFGFEGARCRINNGDELSVENCNVLFSQNVLGVNIGDVVSARQSAGTDHLSFCSSHVKTGGESRDVTMKVTHEIAPVDKTKSVEVWYKKAGDSNAKWSGHVTLQPQVPKPLSDVYFDSNGKAYLKVNYKEVGKVRIDAKVNDVKDSAGFASFVSFPAKLGLSVSDNGACSPNCTSYIPAGQEFTMQVTAYQSNGDVARNYQESNISIDHVVTYPDPTTSVNKGNVVNGTLLTEKLPEDAKWVSGSVSFKQAVDEVGSFDFTATAPVGGEGEAFSTYLGSSTYKIADATLNVGRFYPGKFNVYSNDQTPSYNNVWDYPNGQAFAYMGQPFGLKQFYVEALSKGGGALRNYAYFDAQHQAKFNLYENNSANVSRFSAPAAYTGSWLNGSKGPYISGQSVGKYSASGLVWSKVVSKPDGPFNYLENSSDTSISIDLSSSSVDKAGVTIGTKQLLVQPDLRFGRVNLADVGGKQGDNSKPDSLKLQVPLTVEYWKGGRFVTNSSDSQTTIYGAREKFEHKWKGNEPDSKYVDVNLADGGVVTNGTSRSITAVESESNRQQTELWLDLTAGSNNFPWLKYDWDNDGSEENPSTIVTFGINRGNDRVIYRGEPGLTGGN</sequence>
<name>A0ABX3D7J9_9VIBR</name>
<organism evidence="3 4">
    <name type="scientific">Vibrio rotiferianus</name>
    <dbReference type="NCBI Taxonomy" id="190895"/>
    <lineage>
        <taxon>Bacteria</taxon>
        <taxon>Pseudomonadati</taxon>
        <taxon>Pseudomonadota</taxon>
        <taxon>Gammaproteobacteria</taxon>
        <taxon>Vibrionales</taxon>
        <taxon>Vibrionaceae</taxon>
        <taxon>Vibrio</taxon>
    </lineage>
</organism>
<dbReference type="RefSeq" id="WP_071236281.1">
    <property type="nucleotide sequence ID" value="NZ_KV861330.1"/>
</dbReference>